<reference evidence="1" key="1">
    <citation type="submission" date="2023-01" db="EMBL/GenBank/DDBJ databases">
        <title>Human gut microbiome strain richness.</title>
        <authorList>
            <person name="Chen-Liaw A."/>
        </authorList>
    </citation>
    <scope>NUCLEOTIDE SEQUENCE</scope>
    <source>
        <strain evidence="1">D59st1_B8_D59t2_181005</strain>
    </source>
</reference>
<proteinExistence type="predicted"/>
<gene>
    <name evidence="1" type="ORF">PNV70_13260</name>
</gene>
<dbReference type="EMBL" id="JAQMLS010000011">
    <property type="protein sequence ID" value="MDB8743033.1"/>
    <property type="molecule type" value="Genomic_DNA"/>
</dbReference>
<dbReference type="RefSeq" id="WP_195552158.1">
    <property type="nucleotide sequence ID" value="NZ_JADMNX010000011.1"/>
</dbReference>
<dbReference type="Proteomes" id="UP001211421">
    <property type="component" value="Unassembled WGS sequence"/>
</dbReference>
<comment type="caution">
    <text evidence="1">The sequence shown here is derived from an EMBL/GenBank/DDBJ whole genome shotgun (WGS) entry which is preliminary data.</text>
</comment>
<accession>A0AAW6DXZ8</accession>
<evidence type="ECO:0000313" key="1">
    <source>
        <dbReference type="EMBL" id="MDB8743033.1"/>
    </source>
</evidence>
<name>A0AAW6DXZ8_9FIRM</name>
<protein>
    <submittedName>
        <fullName evidence="1">Uncharacterized protein</fullName>
    </submittedName>
</protein>
<sequence>MGDERKIGEWQWIRKIVKQAYDIAKLRDRSIKETKETKYFDNASIGVLPEIITENNIVVASSNNGAVQNIVNELPLTNEQIDQKFVEEIKCADYFCSIALK</sequence>
<organism evidence="1 2">
    <name type="scientific">Ruminococcus bicirculans</name>
    <name type="common">ex Wegman et al. 2014</name>
    <dbReference type="NCBI Taxonomy" id="1160721"/>
    <lineage>
        <taxon>Bacteria</taxon>
        <taxon>Bacillati</taxon>
        <taxon>Bacillota</taxon>
        <taxon>Clostridia</taxon>
        <taxon>Eubacteriales</taxon>
        <taxon>Oscillospiraceae</taxon>
        <taxon>Ruminococcus</taxon>
    </lineage>
</organism>
<dbReference type="AlphaFoldDB" id="A0AAW6DXZ8"/>
<evidence type="ECO:0000313" key="2">
    <source>
        <dbReference type="Proteomes" id="UP001211421"/>
    </source>
</evidence>